<evidence type="ECO:0000313" key="1">
    <source>
        <dbReference type="EMBL" id="JAH13871.1"/>
    </source>
</evidence>
<accession>A0A0E9QAH8</accession>
<reference evidence="1" key="2">
    <citation type="journal article" date="2015" name="Fish Shellfish Immunol.">
        <title>Early steps in the European eel (Anguilla anguilla)-Vibrio vulnificus interaction in the gills: Role of the RtxA13 toxin.</title>
        <authorList>
            <person name="Callol A."/>
            <person name="Pajuelo D."/>
            <person name="Ebbesson L."/>
            <person name="Teles M."/>
            <person name="MacKenzie S."/>
            <person name="Amaro C."/>
        </authorList>
    </citation>
    <scope>NUCLEOTIDE SEQUENCE</scope>
</reference>
<proteinExistence type="predicted"/>
<dbReference type="AlphaFoldDB" id="A0A0E9QAH8"/>
<dbReference type="EMBL" id="GBXM01094706">
    <property type="protein sequence ID" value="JAH13871.1"/>
    <property type="molecule type" value="Transcribed_RNA"/>
</dbReference>
<name>A0A0E9QAH8_ANGAN</name>
<reference evidence="1" key="1">
    <citation type="submission" date="2014-11" db="EMBL/GenBank/DDBJ databases">
        <authorList>
            <person name="Amaro Gonzalez C."/>
        </authorList>
    </citation>
    <scope>NUCLEOTIDE SEQUENCE</scope>
</reference>
<protein>
    <submittedName>
        <fullName evidence="1">Uncharacterized protein</fullName>
    </submittedName>
</protein>
<organism evidence="1">
    <name type="scientific">Anguilla anguilla</name>
    <name type="common">European freshwater eel</name>
    <name type="synonym">Muraena anguilla</name>
    <dbReference type="NCBI Taxonomy" id="7936"/>
    <lineage>
        <taxon>Eukaryota</taxon>
        <taxon>Metazoa</taxon>
        <taxon>Chordata</taxon>
        <taxon>Craniata</taxon>
        <taxon>Vertebrata</taxon>
        <taxon>Euteleostomi</taxon>
        <taxon>Actinopterygii</taxon>
        <taxon>Neopterygii</taxon>
        <taxon>Teleostei</taxon>
        <taxon>Anguilliformes</taxon>
        <taxon>Anguillidae</taxon>
        <taxon>Anguilla</taxon>
    </lineage>
</organism>
<sequence>MSYSQLDAAFTRTMGRC</sequence>